<accession>A0A4Y7U7D5</accession>
<dbReference type="InterPro" id="IPR027417">
    <property type="entry name" value="P-loop_NTPase"/>
</dbReference>
<dbReference type="Gene3D" id="3.40.50.300">
    <property type="entry name" value="P-loop containing nucleotide triphosphate hydrolases"/>
    <property type="match status" value="1"/>
</dbReference>
<keyword evidence="5" id="KW-0804">Transcription</keyword>
<feature type="domain" description="Sigma-54 factor interaction" evidence="7">
    <location>
        <begin position="361"/>
        <end position="590"/>
    </location>
</feature>
<evidence type="ECO:0000256" key="6">
    <source>
        <dbReference type="PROSITE-ProRule" id="PRU00169"/>
    </source>
</evidence>
<dbReference type="Pfam" id="PF25601">
    <property type="entry name" value="AAA_lid_14"/>
    <property type="match status" value="1"/>
</dbReference>
<dbReference type="Gene3D" id="1.10.8.60">
    <property type="match status" value="1"/>
</dbReference>
<dbReference type="InterPro" id="IPR025943">
    <property type="entry name" value="Sigma_54_int_dom_ATP-bd_2"/>
</dbReference>
<keyword evidence="6" id="KW-0597">Phosphoprotein</keyword>
<reference evidence="10 12" key="2">
    <citation type="journal article" date="2018" name="Syst. Appl. Microbiol.">
        <title>Flavobacterium circumlabens sp. nov. and Flavobacterium cupreum sp. nov., two psychrotrophic species isolated from Antarctic environmental samples.</title>
        <authorList>
            <person name="Kralova S."/>
            <person name="Busse H.J."/>
            <person name="Svec P."/>
            <person name="Maslanova I."/>
            <person name="Stankova E."/>
            <person name="Bartak M."/>
            <person name="Sedlacek I."/>
        </authorList>
    </citation>
    <scope>NUCLEOTIDE SEQUENCE [LARGE SCALE GENOMIC DNA]</scope>
    <source>
        <strain evidence="10 12">CCM 8828</strain>
    </source>
</reference>
<dbReference type="PROSITE" id="PS00688">
    <property type="entry name" value="SIGMA54_INTERACT_3"/>
    <property type="match status" value="1"/>
</dbReference>
<dbReference type="Pfam" id="PF00072">
    <property type="entry name" value="Response_reg"/>
    <property type="match status" value="1"/>
</dbReference>
<evidence type="ECO:0000313" key="11">
    <source>
        <dbReference type="Proteomes" id="UP000295270"/>
    </source>
</evidence>
<evidence type="ECO:0000259" key="8">
    <source>
        <dbReference type="PROSITE" id="PS50110"/>
    </source>
</evidence>
<reference evidence="9 11" key="1">
    <citation type="journal article" date="2015" name="Stand. Genomic Sci.">
        <title>Genomic Encyclopedia of Bacterial and Archaeal Type Strains, Phase III: the genomes of soil and plant-associated and newly described type strains.</title>
        <authorList>
            <person name="Whitman W.B."/>
            <person name="Woyke T."/>
            <person name="Klenk H.P."/>
            <person name="Zhou Y."/>
            <person name="Lilburn T.G."/>
            <person name="Beck B.J."/>
            <person name="De Vos P."/>
            <person name="Vandamme P."/>
            <person name="Eisen J.A."/>
            <person name="Garrity G."/>
            <person name="Hugenholtz P."/>
            <person name="Kyrpides N.C."/>
        </authorList>
    </citation>
    <scope>NUCLEOTIDE SEQUENCE [LARGE SCALE GENOMIC DNA]</scope>
    <source>
        <strain evidence="9 11">P5626</strain>
    </source>
</reference>
<evidence type="ECO:0000256" key="1">
    <source>
        <dbReference type="ARBA" id="ARBA00022741"/>
    </source>
</evidence>
<dbReference type="PROSITE" id="PS00675">
    <property type="entry name" value="SIGMA54_INTERACT_1"/>
    <property type="match status" value="1"/>
</dbReference>
<dbReference type="InterPro" id="IPR025662">
    <property type="entry name" value="Sigma_54_int_dom_ATP-bd_1"/>
</dbReference>
<dbReference type="Pfam" id="PF00158">
    <property type="entry name" value="Sigma54_activat"/>
    <property type="match status" value="1"/>
</dbReference>
<dbReference type="SUPFAM" id="SSF52172">
    <property type="entry name" value="CheY-like"/>
    <property type="match status" value="1"/>
</dbReference>
<dbReference type="CDD" id="cd00009">
    <property type="entry name" value="AAA"/>
    <property type="match status" value="1"/>
</dbReference>
<dbReference type="InterPro" id="IPR011006">
    <property type="entry name" value="CheY-like_superfamily"/>
</dbReference>
<dbReference type="FunFam" id="3.40.50.300:FF:000006">
    <property type="entry name" value="DNA-binding transcriptional regulator NtrC"/>
    <property type="match status" value="1"/>
</dbReference>
<comment type="caution">
    <text evidence="10">The sequence shown here is derived from an EMBL/GenBank/DDBJ whole genome shotgun (WGS) entry which is preliminary data.</text>
</comment>
<reference evidence="9" key="3">
    <citation type="submission" date="2019-03" db="EMBL/GenBank/DDBJ databases">
        <authorList>
            <person name="Whitman W."/>
            <person name="Huntemann M."/>
            <person name="Clum A."/>
            <person name="Pillay M."/>
            <person name="Palaniappan K."/>
            <person name="Varghese N."/>
            <person name="Mikhailova N."/>
            <person name="Stamatis D."/>
            <person name="Reddy T."/>
            <person name="Daum C."/>
            <person name="Shapiro N."/>
            <person name="Ivanova N."/>
            <person name="Kyrpides N."/>
            <person name="Woyke T."/>
        </authorList>
    </citation>
    <scope>NUCLEOTIDE SEQUENCE</scope>
    <source>
        <strain evidence="9">P5626</strain>
    </source>
</reference>
<dbReference type="GO" id="GO:0006355">
    <property type="term" value="P:regulation of DNA-templated transcription"/>
    <property type="evidence" value="ECO:0007669"/>
    <property type="project" value="InterPro"/>
</dbReference>
<protein>
    <submittedName>
        <fullName evidence="9">Formate hydrogenlyase transcriptional activator</fullName>
    </submittedName>
    <submittedName>
        <fullName evidence="10">Response regulator</fullName>
    </submittedName>
</protein>
<dbReference type="EMBL" id="SLWA01000009">
    <property type="protein sequence ID" value="TCN53122.1"/>
    <property type="molecule type" value="Genomic_DNA"/>
</dbReference>
<evidence type="ECO:0000313" key="9">
    <source>
        <dbReference type="EMBL" id="TCN53122.1"/>
    </source>
</evidence>
<sequence length="672" mass="75706">MVINHKFINSIILYMGTLSDENPQSENLVKKSILIVEDQFVEAHDLQLIVEKANYEVLGIARSVDQALEKLRTQTPDLVFLDIMLKGDKNGIDLAHILKNRNIAFIFISANSSKLILNEAKITCPYGFIIKPFREQDILTTLEIAFYRQTYSLESQLMHQFQLKNNISELLNSNLNPEDGLISFAQIIQTFISFDYLEAGFNAADQYSNIGIVRKNIEEYQTITVSKLSKIAEISIKELDETYKKSQIDILPAIYSQESLINNFQTSPIKGIIAHNFGIRSYLVFPFSAGDSQQFCFTFYSRNFNTYSDENLLLLKQLQSTLSGLITHLFLDKKAIEPTTIKTAPPKKEQAESTKSGFEGIIGNSSQMATVFNYIKKVAPSQTSVLILGESGTGKEKIAQSIHALSPRKEKPLIIVNCGAIPENLAESILFGHEKGAFTGALEKRIGKFELADGGTLFLDEIGEMPMTLQVKLLRVLQEKDIERVGGLVPLKIDVRIIAATNKDLEHEVAAGRFRMDLYYRLYVFPILVPSLRTRKEDIPELADHFIKMYSENMSIKPPLLSNIALQQLINYNWPGNIRELEHIIQRTILLNEESTIKTIEFSPSSAFKPEQNAESFSIKTILDNERDYILYILKKCNGKVSGAGGAAEILNINPSTLTSRIKKLQINKEVS</sequence>
<evidence type="ECO:0000256" key="5">
    <source>
        <dbReference type="ARBA" id="ARBA00023163"/>
    </source>
</evidence>
<evidence type="ECO:0000256" key="4">
    <source>
        <dbReference type="ARBA" id="ARBA00023125"/>
    </source>
</evidence>
<dbReference type="InterPro" id="IPR003593">
    <property type="entry name" value="AAA+_ATPase"/>
</dbReference>
<dbReference type="EMBL" id="QWDN01000009">
    <property type="protein sequence ID" value="TEB42330.1"/>
    <property type="molecule type" value="Genomic_DNA"/>
</dbReference>
<keyword evidence="11" id="KW-1185">Reference proteome</keyword>
<dbReference type="GO" id="GO:0005524">
    <property type="term" value="F:ATP binding"/>
    <property type="evidence" value="ECO:0007669"/>
    <property type="project" value="UniProtKB-KW"/>
</dbReference>
<dbReference type="InterPro" id="IPR009057">
    <property type="entry name" value="Homeodomain-like_sf"/>
</dbReference>
<dbReference type="PROSITE" id="PS00676">
    <property type="entry name" value="SIGMA54_INTERACT_2"/>
    <property type="match status" value="1"/>
</dbReference>
<dbReference type="InterPro" id="IPR001789">
    <property type="entry name" value="Sig_transdc_resp-reg_receiver"/>
</dbReference>
<dbReference type="SUPFAM" id="SSF46689">
    <property type="entry name" value="Homeodomain-like"/>
    <property type="match status" value="1"/>
</dbReference>
<dbReference type="Proteomes" id="UP000295270">
    <property type="component" value="Unassembled WGS sequence"/>
</dbReference>
<keyword evidence="1" id="KW-0547">Nucleotide-binding</keyword>
<organism evidence="10 12">
    <name type="scientific">Flavobacterium circumlabens</name>
    <dbReference type="NCBI Taxonomy" id="2133765"/>
    <lineage>
        <taxon>Bacteria</taxon>
        <taxon>Pseudomonadati</taxon>
        <taxon>Bacteroidota</taxon>
        <taxon>Flavobacteriia</taxon>
        <taxon>Flavobacteriales</taxon>
        <taxon>Flavobacteriaceae</taxon>
        <taxon>Flavobacterium</taxon>
    </lineage>
</organism>
<dbReference type="AlphaFoldDB" id="A0A4Y7U7D5"/>
<dbReference type="SUPFAM" id="SSF52540">
    <property type="entry name" value="P-loop containing nucleoside triphosphate hydrolases"/>
    <property type="match status" value="1"/>
</dbReference>
<dbReference type="PANTHER" id="PTHR32071:SF57">
    <property type="entry name" value="C4-DICARBOXYLATE TRANSPORT TRANSCRIPTIONAL REGULATORY PROTEIN DCTD"/>
    <property type="match status" value="1"/>
</dbReference>
<feature type="modified residue" description="4-aspartylphosphate" evidence="6">
    <location>
        <position position="82"/>
    </location>
</feature>
<dbReference type="Proteomes" id="UP000298340">
    <property type="component" value="Unassembled WGS sequence"/>
</dbReference>
<dbReference type="GO" id="GO:0003677">
    <property type="term" value="F:DNA binding"/>
    <property type="evidence" value="ECO:0007669"/>
    <property type="project" value="UniProtKB-KW"/>
</dbReference>
<keyword evidence="3" id="KW-0805">Transcription regulation</keyword>
<dbReference type="Gene3D" id="1.10.10.60">
    <property type="entry name" value="Homeodomain-like"/>
    <property type="match status" value="1"/>
</dbReference>
<evidence type="ECO:0000256" key="2">
    <source>
        <dbReference type="ARBA" id="ARBA00022840"/>
    </source>
</evidence>
<evidence type="ECO:0000256" key="3">
    <source>
        <dbReference type="ARBA" id="ARBA00023015"/>
    </source>
</evidence>
<dbReference type="GO" id="GO:0000160">
    <property type="term" value="P:phosphorelay signal transduction system"/>
    <property type="evidence" value="ECO:0007669"/>
    <property type="project" value="InterPro"/>
</dbReference>
<dbReference type="SMART" id="SM00382">
    <property type="entry name" value="AAA"/>
    <property type="match status" value="1"/>
</dbReference>
<keyword evidence="4" id="KW-0238">DNA-binding</keyword>
<feature type="domain" description="Response regulatory" evidence="8">
    <location>
        <begin position="32"/>
        <end position="146"/>
    </location>
</feature>
<evidence type="ECO:0000259" key="7">
    <source>
        <dbReference type="PROSITE" id="PS50045"/>
    </source>
</evidence>
<evidence type="ECO:0000313" key="12">
    <source>
        <dbReference type="Proteomes" id="UP000298340"/>
    </source>
</evidence>
<dbReference type="SMART" id="SM00448">
    <property type="entry name" value="REC"/>
    <property type="match status" value="1"/>
</dbReference>
<name>A0A4Y7U7D5_9FLAO</name>
<gene>
    <name evidence="10" type="ORF">D0809_20755</name>
    <name evidence="9" type="ORF">EV142_109105</name>
</gene>
<dbReference type="CDD" id="cd17534">
    <property type="entry name" value="REC_DC-like"/>
    <property type="match status" value="1"/>
</dbReference>
<dbReference type="PANTHER" id="PTHR32071">
    <property type="entry name" value="TRANSCRIPTIONAL REGULATORY PROTEIN"/>
    <property type="match status" value="1"/>
</dbReference>
<evidence type="ECO:0000313" key="10">
    <source>
        <dbReference type="EMBL" id="TEB42330.1"/>
    </source>
</evidence>
<keyword evidence="2" id="KW-0067">ATP-binding</keyword>
<dbReference type="InterPro" id="IPR058031">
    <property type="entry name" value="AAA_lid_NorR"/>
</dbReference>
<dbReference type="PROSITE" id="PS50045">
    <property type="entry name" value="SIGMA54_INTERACT_4"/>
    <property type="match status" value="1"/>
</dbReference>
<proteinExistence type="predicted"/>
<dbReference type="InterPro" id="IPR002078">
    <property type="entry name" value="Sigma_54_int"/>
</dbReference>
<dbReference type="Gene3D" id="3.40.50.2300">
    <property type="match status" value="1"/>
</dbReference>
<dbReference type="InterPro" id="IPR025944">
    <property type="entry name" value="Sigma_54_int_dom_CS"/>
</dbReference>
<dbReference type="PROSITE" id="PS50110">
    <property type="entry name" value="RESPONSE_REGULATORY"/>
    <property type="match status" value="1"/>
</dbReference>